<name>A0AA86IZ55_9BURK</name>
<keyword evidence="4" id="KW-1185">Reference proteome</keyword>
<dbReference type="InterPro" id="IPR029787">
    <property type="entry name" value="Nucleotide_cyclase"/>
</dbReference>
<evidence type="ECO:0000313" key="4">
    <source>
        <dbReference type="Proteomes" id="UP001329151"/>
    </source>
</evidence>
<organism evidence="3 4">
    <name type="scientific">Limnobacter thiooxidans</name>
    <dbReference type="NCBI Taxonomy" id="131080"/>
    <lineage>
        <taxon>Bacteria</taxon>
        <taxon>Pseudomonadati</taxon>
        <taxon>Pseudomonadota</taxon>
        <taxon>Betaproteobacteria</taxon>
        <taxon>Burkholderiales</taxon>
        <taxon>Burkholderiaceae</taxon>
        <taxon>Limnobacter</taxon>
    </lineage>
</organism>
<accession>A0AA86IZ55</accession>
<dbReference type="Proteomes" id="UP001329151">
    <property type="component" value="Chromosome"/>
</dbReference>
<keyword evidence="1" id="KW-1133">Transmembrane helix</keyword>
<protein>
    <recommendedName>
        <fullName evidence="2">CHASE2 domain-containing protein</fullName>
    </recommendedName>
</protein>
<dbReference type="AlphaFoldDB" id="A0AA86IZ55"/>
<sequence>MNWLLRFIDRIQLRLIQGGSLVNVLVFAGLCLFGFALQSFTSFQAAEWKLYDRGVGLIRTFAPSTVANDVVVVGIDEETFRQFSEPFALWHPHFADLLQAFVLAKPSVVGMDIVLPDRSYEAVVPGIDRELMRGLLQVRSEVPVFFAQTLDDTNRPRPIFAGFRALIGEDRFASAVLCLDEDSVLRRHLADGCADSGSSSALASKMAQALGVSDRGLGLVDFRAGGMIEPIPMHRIIDLYKQGEHGKLRELLGGKPVLVGLVLPLEDRLRVPVALQALEPENRRVPGVMAHAQLLRTLINHGPIQQVPFWIEGVLIALACLWWFAPHGFQKSLVYWSLFVLLPLFSLYLLWLGILLMPAGILLVAKTAFVTRQGVDWLRIEHHRKRLMEAFTGHLSKAALQRLVHEQPADTDVGLKTEQVHAVVLACRLHAPGLLASTPSVRLSGFSKYYEAIKIAVNKSGGMVDRLQDDEVLAWFGTPLKLDDPERAALEAALFIRRESHTWLQLLQQDGLVYCLQIGIASGELVAGRAALGDANPFVVIGPAIEQARTLARDSAALSEGTSIRVCPQTAAALKGHGMALDTGGKSYQLILN</sequence>
<keyword evidence="1" id="KW-0812">Transmembrane</keyword>
<dbReference type="RefSeq" id="WP_130556204.1">
    <property type="nucleotide sequence ID" value="NZ_AP028947.1"/>
</dbReference>
<evidence type="ECO:0000313" key="3">
    <source>
        <dbReference type="EMBL" id="BET26312.1"/>
    </source>
</evidence>
<dbReference type="SUPFAM" id="SSF55073">
    <property type="entry name" value="Nucleotide cyclase"/>
    <property type="match status" value="1"/>
</dbReference>
<feature type="transmembrane region" description="Helical" evidence="1">
    <location>
        <begin position="20"/>
        <end position="40"/>
    </location>
</feature>
<dbReference type="EMBL" id="AP028947">
    <property type="protein sequence ID" value="BET26312.1"/>
    <property type="molecule type" value="Genomic_DNA"/>
</dbReference>
<dbReference type="SMART" id="SM01080">
    <property type="entry name" value="CHASE2"/>
    <property type="match status" value="1"/>
</dbReference>
<reference evidence="3 4" key="1">
    <citation type="submission" date="2023-10" db="EMBL/GenBank/DDBJ databases">
        <title>Complete Genome Sequence of Limnobacter thiooxidans CS-K2T, Isolated from freshwater lake sediments in Bavaria, Germany.</title>
        <authorList>
            <person name="Naruki M."/>
            <person name="Watanabe A."/>
            <person name="Warashina T."/>
            <person name="Morita T."/>
            <person name="Arakawa K."/>
        </authorList>
    </citation>
    <scope>NUCLEOTIDE SEQUENCE [LARGE SCALE GENOMIC DNA]</scope>
    <source>
        <strain evidence="3 4">CS-K2</strain>
    </source>
</reference>
<gene>
    <name evidence="3" type="ORF">RGQ30_18130</name>
</gene>
<keyword evidence="1" id="KW-0472">Membrane</keyword>
<dbReference type="Pfam" id="PF05226">
    <property type="entry name" value="CHASE2"/>
    <property type="match status" value="1"/>
</dbReference>
<evidence type="ECO:0000256" key="1">
    <source>
        <dbReference type="SAM" id="Phobius"/>
    </source>
</evidence>
<proteinExistence type="predicted"/>
<dbReference type="Gene3D" id="3.30.70.1230">
    <property type="entry name" value="Nucleotide cyclase"/>
    <property type="match status" value="1"/>
</dbReference>
<dbReference type="KEGG" id="lto:RGQ30_18130"/>
<dbReference type="InterPro" id="IPR007890">
    <property type="entry name" value="CHASE2"/>
</dbReference>
<evidence type="ECO:0000259" key="2">
    <source>
        <dbReference type="SMART" id="SM01080"/>
    </source>
</evidence>
<feature type="domain" description="CHASE2" evidence="2">
    <location>
        <begin position="43"/>
        <end position="329"/>
    </location>
</feature>
<feature type="transmembrane region" description="Helical" evidence="1">
    <location>
        <begin position="307"/>
        <end position="325"/>
    </location>
</feature>